<dbReference type="Gene3D" id="3.30.160.60">
    <property type="entry name" value="Classic Zinc Finger"/>
    <property type="match status" value="1"/>
</dbReference>
<reference evidence="2" key="2">
    <citation type="journal article" date="2023" name="Int. J. Mol. Sci.">
        <title>De Novo Assembly and Annotation of 11 Diverse Shrub Willow (Salix) Genomes Reveals Novel Gene Organization in Sex-Linked Regions.</title>
        <authorList>
            <person name="Hyden B."/>
            <person name="Feng K."/>
            <person name="Yates T.B."/>
            <person name="Jawdy S."/>
            <person name="Cereghino C."/>
            <person name="Smart L.B."/>
            <person name="Muchero W."/>
        </authorList>
    </citation>
    <scope>NUCLEOTIDE SEQUENCE</scope>
    <source>
        <tissue evidence="2">Shoot tip</tissue>
    </source>
</reference>
<feature type="region of interest" description="Disordered" evidence="1">
    <location>
        <begin position="177"/>
        <end position="201"/>
    </location>
</feature>
<gene>
    <name evidence="2" type="ORF">OIU77_015686</name>
</gene>
<feature type="compositionally biased region" description="Low complexity" evidence="1">
    <location>
        <begin position="661"/>
        <end position="670"/>
    </location>
</feature>
<feature type="region of interest" description="Disordered" evidence="1">
    <location>
        <begin position="689"/>
        <end position="708"/>
    </location>
</feature>
<organism evidence="2 3">
    <name type="scientific">Salix suchowensis</name>
    <dbReference type="NCBI Taxonomy" id="1278906"/>
    <lineage>
        <taxon>Eukaryota</taxon>
        <taxon>Viridiplantae</taxon>
        <taxon>Streptophyta</taxon>
        <taxon>Embryophyta</taxon>
        <taxon>Tracheophyta</taxon>
        <taxon>Spermatophyta</taxon>
        <taxon>Magnoliopsida</taxon>
        <taxon>eudicotyledons</taxon>
        <taxon>Gunneridae</taxon>
        <taxon>Pentapetalae</taxon>
        <taxon>rosids</taxon>
        <taxon>fabids</taxon>
        <taxon>Malpighiales</taxon>
        <taxon>Salicaceae</taxon>
        <taxon>Saliceae</taxon>
        <taxon>Salix</taxon>
    </lineage>
</organism>
<name>A0ABQ8ZI26_9ROSI</name>
<dbReference type="PANTHER" id="PTHR35767:SF1">
    <property type="entry name" value="HAPLESS PROTEIN"/>
    <property type="match status" value="1"/>
</dbReference>
<protein>
    <recommendedName>
        <fullName evidence="4">Hapless 8</fullName>
    </recommendedName>
</protein>
<dbReference type="Proteomes" id="UP001141253">
    <property type="component" value="Chromosome 16"/>
</dbReference>
<proteinExistence type="predicted"/>
<dbReference type="EMBL" id="JAPFFI010000027">
    <property type="protein sequence ID" value="KAJ6301432.1"/>
    <property type="molecule type" value="Genomic_DNA"/>
</dbReference>
<dbReference type="PANTHER" id="PTHR35767">
    <property type="entry name" value="HAPLESS PROTEIN"/>
    <property type="match status" value="1"/>
</dbReference>
<dbReference type="EMBL" id="JAPFFI010000027">
    <property type="protein sequence ID" value="KAJ6301431.1"/>
    <property type="molecule type" value="Genomic_DNA"/>
</dbReference>
<comment type="caution">
    <text evidence="2">The sequence shown here is derived from an EMBL/GenBank/DDBJ whole genome shotgun (WGS) entry which is preliminary data.</text>
</comment>
<feature type="region of interest" description="Disordered" evidence="1">
    <location>
        <begin position="1"/>
        <end position="40"/>
    </location>
</feature>
<evidence type="ECO:0000313" key="2">
    <source>
        <dbReference type="EMBL" id="KAJ6301431.1"/>
    </source>
</evidence>
<feature type="compositionally biased region" description="Polar residues" evidence="1">
    <location>
        <begin position="341"/>
        <end position="351"/>
    </location>
</feature>
<sequence>MLSIENPPVPDPSCSSSQLNTSDERASQLPTSTNNNLPSPDLSEVVVVVNLPNTNPSLHHHPSLPTFSIRDYVFKARSKDIKNSWPFSQKQLQLCLKHGVKDVLPQFQPFDTVRNQFFKRCIGETSSVEKENISKRSNSDKEASRPVNRVLLDSFDDTQLNNKLAESCVDISSCRSEEENDFPSTTTSEINSVPDNRQPGSPLETQTLVKAVVEVEAPVTHRTGSTSRPLAKKCRLIVKFGGSSDRSSAEDIASNCTTTSETMASKVCPVCKTFSSSSNTTLNAHIDQCLSVEPTPKWTADSKPTRYRIKPRKTRLMVDIYATAQYCTLEELDRRNGTSWATMSNLPAQDTQKNDAPNEGKKQRVSTIHPEDAGDVGPVYIDADGTKVRILSQFNDRPPVTKASEDIGARREDIGVMRSLKGGKASKYISKKKKKRLAQKHHKYLKLASQSKKILFHKAPCAQISGCQEEFNGEGKSCEKEQRMLKQINPSDGGALRPWICSKRRGFPKKIPSQVAHQPVRCKWHLGQDLLVENGSLSERSCAQKSVILCDNPISSHRSSERMEKTFHKKQVNESMEHSPGRKMVTNLLVRDRINGKVDKLFPPMKQNANQLSKDGTSVRDSCLLIPPDSPRIKVSSLTKKTIYTNADTSNNSDTSPIANTRSSRSSRTVVSKANRFSSFRKSLLSVSSQSSVTESRPSKVRRWSTLDKSEEPLTTEIDEEAMCRHSEVDEQNNSMQDHTENVLGREEITNEVSLGGSYILEARQEKRLSCSSDRLGAFSLRSSKSTPHYGHDEGINVDSSARVDDDDYSHKIDPLGSPGTQVPIHDDIVVEPSSKTLDGRTSASGTSKSIDTEFYELGISSKVPSKCLRSIEDYEGLLRRNDGSTGPTEPGFVHDQGMFSVAEAGNGMMGQNADMRVVELDSEAAKVDSFPEVDPILIPGPPGSFLPSPRDMGSEDFQGNSSLTSSQAQSSPDQHDVVDGDSSDSPLSAASTISNSMAGRSSFNYSEPPLSAGHYVFQDSKRPGLMSAGIEPLTHNADAQAPATGVERANFPGEYVKLDRFSIEKESFGLKNDQPCCCQRKERFAESVALNHQESQLLRRRKMPLMTVPSVNKQMGYNSNPTLINLDVRPELVPLNSYSASGSEKMVLPLVKPPVDPIPLKDPPNNSAVRFLARTDGDSASPSASNPILRLMGKNLMVINKDDNVPISNGQVQPCAQTINRTPHFPPISAVSPGNIQNQDSHSFHRVTPQCSAIFSRDPYQTSIHRFNVGLSNSFGSHTDHSKLPRAPSQVPAGMFCHQQNGGFVTSMKPQQCKHDYNFSSSQNTLKRRLDAFPTSSMQKATETPDRQCKREDSSVKEVIIIDDVPESQTVVLSDITKYNEGWRERQVVPSGISAPTIPVYNMSNVNPFTCYQSQDHPPLGGTPLLHNGNFHATSTRLVNTSPVRWGLSIGRSQRVATESFRGCIKLIWSSKIAVLFSKLFIVTAVSLHDHFCAGYASAGLHRGTELDFLL</sequence>
<evidence type="ECO:0008006" key="4">
    <source>
        <dbReference type="Google" id="ProtNLM"/>
    </source>
</evidence>
<feature type="compositionally biased region" description="Polar residues" evidence="1">
    <location>
        <begin position="182"/>
        <end position="201"/>
    </location>
</feature>
<feature type="compositionally biased region" description="Polar residues" evidence="1">
    <location>
        <begin position="646"/>
        <end position="660"/>
    </location>
</feature>
<evidence type="ECO:0000313" key="3">
    <source>
        <dbReference type="Proteomes" id="UP001141253"/>
    </source>
</evidence>
<feature type="region of interest" description="Disordered" evidence="1">
    <location>
        <begin position="646"/>
        <end position="670"/>
    </location>
</feature>
<feature type="region of interest" description="Disordered" evidence="1">
    <location>
        <begin position="341"/>
        <end position="379"/>
    </location>
</feature>
<accession>A0ABQ8ZI26</accession>
<feature type="compositionally biased region" description="Polar residues" evidence="1">
    <location>
        <begin position="984"/>
        <end position="993"/>
    </location>
</feature>
<evidence type="ECO:0000256" key="1">
    <source>
        <dbReference type="SAM" id="MobiDB-lite"/>
    </source>
</evidence>
<feature type="region of interest" description="Disordered" evidence="1">
    <location>
        <begin position="782"/>
        <end position="804"/>
    </location>
</feature>
<feature type="compositionally biased region" description="Low complexity" evidence="1">
    <location>
        <begin position="962"/>
        <end position="972"/>
    </location>
</feature>
<feature type="compositionally biased region" description="Basic and acidic residues" evidence="1">
    <location>
        <begin position="352"/>
        <end position="362"/>
    </location>
</feature>
<reference evidence="2" key="1">
    <citation type="submission" date="2022-10" db="EMBL/GenBank/DDBJ databases">
        <authorList>
            <person name="Hyden B.L."/>
            <person name="Feng K."/>
            <person name="Yates T."/>
            <person name="Jawdy S."/>
            <person name="Smart L.B."/>
            <person name="Muchero W."/>
        </authorList>
    </citation>
    <scope>NUCLEOTIDE SEQUENCE</scope>
    <source>
        <tissue evidence="2">Shoot tip</tissue>
    </source>
</reference>
<feature type="region of interest" description="Disordered" evidence="1">
    <location>
        <begin position="932"/>
        <end position="993"/>
    </location>
</feature>
<keyword evidence="3" id="KW-1185">Reference proteome</keyword>